<keyword evidence="6" id="KW-1185">Reference proteome</keyword>
<dbReference type="InterPro" id="IPR000571">
    <property type="entry name" value="Znf_CCCH"/>
</dbReference>
<comment type="caution">
    <text evidence="5">The sequence shown here is derived from an EMBL/GenBank/DDBJ whole genome shotgun (WGS) entry which is preliminary data.</text>
</comment>
<evidence type="ECO:0000256" key="3">
    <source>
        <dbReference type="SAM" id="MobiDB-lite"/>
    </source>
</evidence>
<evidence type="ECO:0000313" key="6">
    <source>
        <dbReference type="Proteomes" id="UP000775547"/>
    </source>
</evidence>
<feature type="domain" description="C3H1-type" evidence="4">
    <location>
        <begin position="413"/>
        <end position="440"/>
    </location>
</feature>
<dbReference type="PROSITE" id="PS50103">
    <property type="entry name" value="ZF_C3H1"/>
    <property type="match status" value="1"/>
</dbReference>
<dbReference type="PANTHER" id="PTHR37543">
    <property type="entry name" value="CCCH ZINC FINGER DNA BINDING PROTEIN (AFU_ORTHOLOGUE AFUA_5G12760)"/>
    <property type="match status" value="1"/>
</dbReference>
<reference evidence="5" key="1">
    <citation type="submission" date="2020-07" db="EMBL/GenBank/DDBJ databases">
        <authorList>
            <person name="Nieuwenhuis M."/>
            <person name="Van De Peppel L.J.J."/>
        </authorList>
    </citation>
    <scope>NUCLEOTIDE SEQUENCE</scope>
    <source>
        <strain evidence="5">AP01</strain>
        <tissue evidence="5">Mycelium</tissue>
    </source>
</reference>
<proteinExistence type="predicted"/>
<evidence type="ECO:0000256" key="2">
    <source>
        <dbReference type="SAM" id="Coils"/>
    </source>
</evidence>
<accession>A0A9P7GDP2</accession>
<evidence type="ECO:0000313" key="5">
    <source>
        <dbReference type="EMBL" id="KAG5648677.1"/>
    </source>
</evidence>
<gene>
    <name evidence="5" type="ORF">DXG03_000023</name>
</gene>
<reference evidence="5" key="2">
    <citation type="submission" date="2021-10" db="EMBL/GenBank/DDBJ databases">
        <title>Phylogenomics reveals ancestral predisposition of the termite-cultivated fungus Termitomyces towards a domesticated lifestyle.</title>
        <authorList>
            <person name="Auxier B."/>
            <person name="Grum-Grzhimaylo A."/>
            <person name="Cardenas M.E."/>
            <person name="Lodge J.D."/>
            <person name="Laessoe T."/>
            <person name="Pedersen O."/>
            <person name="Smith M.E."/>
            <person name="Kuyper T.W."/>
            <person name="Franco-Molano E.A."/>
            <person name="Baroni T.J."/>
            <person name="Aanen D.K."/>
        </authorList>
    </citation>
    <scope>NUCLEOTIDE SEQUENCE</scope>
    <source>
        <strain evidence="5">AP01</strain>
        <tissue evidence="5">Mycelium</tissue>
    </source>
</reference>
<name>A0A9P7GDP2_9AGAR</name>
<feature type="zinc finger region" description="C3H1-type" evidence="1">
    <location>
        <begin position="413"/>
        <end position="440"/>
    </location>
</feature>
<dbReference type="GO" id="GO:0008270">
    <property type="term" value="F:zinc ion binding"/>
    <property type="evidence" value="ECO:0007669"/>
    <property type="project" value="UniProtKB-KW"/>
</dbReference>
<keyword evidence="1" id="KW-0862">Zinc</keyword>
<dbReference type="Pfam" id="PF25540">
    <property type="entry name" value="DUF7923"/>
    <property type="match status" value="1"/>
</dbReference>
<keyword evidence="1" id="KW-0479">Metal-binding</keyword>
<feature type="region of interest" description="Disordered" evidence="3">
    <location>
        <begin position="368"/>
        <end position="391"/>
    </location>
</feature>
<dbReference type="InterPro" id="IPR057683">
    <property type="entry name" value="DUF7923"/>
</dbReference>
<dbReference type="Proteomes" id="UP000775547">
    <property type="component" value="Unassembled WGS sequence"/>
</dbReference>
<feature type="coiled-coil region" evidence="2">
    <location>
        <begin position="50"/>
        <end position="91"/>
    </location>
</feature>
<protein>
    <recommendedName>
        <fullName evidence="4">C3H1-type domain-containing protein</fullName>
    </recommendedName>
</protein>
<dbReference type="AlphaFoldDB" id="A0A9P7GDP2"/>
<evidence type="ECO:0000259" key="4">
    <source>
        <dbReference type="PROSITE" id="PS50103"/>
    </source>
</evidence>
<evidence type="ECO:0000256" key="1">
    <source>
        <dbReference type="PROSITE-ProRule" id="PRU00723"/>
    </source>
</evidence>
<dbReference type="EMBL" id="JABCKV010000001">
    <property type="protein sequence ID" value="KAG5648677.1"/>
    <property type="molecule type" value="Genomic_DNA"/>
</dbReference>
<sequence length="477" mass="52696">MFYDLNPSEMAKDVRSSSPPQSHRVGYCFEQLRSEILNLLNIETLSSEKIQKLEAELSVYKRAYNDVDTERKILEKMKLDAVKEKEDLENSIKVCFIVALVSNLNSPLQGYRVATLLDGDGTIFSGDLISQGRAGGHAAAQKLSDAILQHLSSTYGANQYQLWVYVFFNKRGLVDTFGRVGDVKAKQKFEDFVMGFNQAAERFIMVDVGDAKEAADAKIKARLEDEIRLPQTYKIVFGGCHDNGYVTNLRSQITAGFKQKLILLRSYTEMAAGIADLELPVLTIPELFLPQKLVVPPQAAQVAFVSKAARANSTPRIAPTCPESLPTPIALLEIDQGPAALPEQTAKTVGTPPPRPSIPASYSSALQFAPKRPPTPELDNGSTASEASDDLPERALITLRGSRHVNPNIPLSKHKPPPCTLFYLANCKHGTDCKYGHEYILETEHFAEIRQNAKKAPCPSINKVDMHKEPKIYALTL</sequence>
<keyword evidence="2" id="KW-0175">Coiled coil</keyword>
<dbReference type="PANTHER" id="PTHR37543:SF1">
    <property type="entry name" value="CCCH ZINC FINGER DNA BINDING PROTEIN (AFU_ORTHOLOGUE AFUA_5G12760)"/>
    <property type="match status" value="1"/>
</dbReference>
<feature type="region of interest" description="Disordered" evidence="3">
    <location>
        <begin position="1"/>
        <end position="22"/>
    </location>
</feature>
<organism evidence="5 6">
    <name type="scientific">Asterophora parasitica</name>
    <dbReference type="NCBI Taxonomy" id="117018"/>
    <lineage>
        <taxon>Eukaryota</taxon>
        <taxon>Fungi</taxon>
        <taxon>Dikarya</taxon>
        <taxon>Basidiomycota</taxon>
        <taxon>Agaricomycotina</taxon>
        <taxon>Agaricomycetes</taxon>
        <taxon>Agaricomycetidae</taxon>
        <taxon>Agaricales</taxon>
        <taxon>Tricholomatineae</taxon>
        <taxon>Lyophyllaceae</taxon>
        <taxon>Asterophora</taxon>
    </lineage>
</organism>
<dbReference type="OrthoDB" id="2270193at2759"/>
<keyword evidence="1" id="KW-0863">Zinc-finger</keyword>